<name>A0A843WWN8_COLES</name>
<comment type="caution">
    <text evidence="1">The sequence shown here is derived from an EMBL/GenBank/DDBJ whole genome shotgun (WGS) entry which is preliminary data.</text>
</comment>
<accession>A0A843WWN8</accession>
<gene>
    <name evidence="1" type="ORF">Taro_047898</name>
</gene>
<evidence type="ECO:0000313" key="2">
    <source>
        <dbReference type="Proteomes" id="UP000652761"/>
    </source>
</evidence>
<dbReference type="AlphaFoldDB" id="A0A843WWN8"/>
<dbReference type="Proteomes" id="UP000652761">
    <property type="component" value="Unassembled WGS sequence"/>
</dbReference>
<dbReference type="EMBL" id="NMUH01006304">
    <property type="protein sequence ID" value="MQM14962.1"/>
    <property type="molecule type" value="Genomic_DNA"/>
</dbReference>
<protein>
    <submittedName>
        <fullName evidence="1">Uncharacterized protein</fullName>
    </submittedName>
</protein>
<proteinExistence type="predicted"/>
<keyword evidence="2" id="KW-1185">Reference proteome</keyword>
<evidence type="ECO:0000313" key="1">
    <source>
        <dbReference type="EMBL" id="MQM14962.1"/>
    </source>
</evidence>
<organism evidence="1 2">
    <name type="scientific">Colocasia esculenta</name>
    <name type="common">Wild taro</name>
    <name type="synonym">Arum esculentum</name>
    <dbReference type="NCBI Taxonomy" id="4460"/>
    <lineage>
        <taxon>Eukaryota</taxon>
        <taxon>Viridiplantae</taxon>
        <taxon>Streptophyta</taxon>
        <taxon>Embryophyta</taxon>
        <taxon>Tracheophyta</taxon>
        <taxon>Spermatophyta</taxon>
        <taxon>Magnoliopsida</taxon>
        <taxon>Liliopsida</taxon>
        <taxon>Araceae</taxon>
        <taxon>Aroideae</taxon>
        <taxon>Colocasieae</taxon>
        <taxon>Colocasia</taxon>
    </lineage>
</organism>
<reference evidence="1" key="1">
    <citation type="submission" date="2017-07" db="EMBL/GenBank/DDBJ databases">
        <title>Taro Niue Genome Assembly and Annotation.</title>
        <authorList>
            <person name="Atibalentja N."/>
            <person name="Keating K."/>
            <person name="Fields C.J."/>
        </authorList>
    </citation>
    <scope>NUCLEOTIDE SEQUENCE</scope>
    <source>
        <strain evidence="1">Niue_2</strain>
        <tissue evidence="1">Leaf</tissue>
    </source>
</reference>
<sequence>MWEMFHKLRMDYGTYSAVAASLRFACLVSLETQDVGDMWEIFHKLRMDYDTYSVVAAPLRFVCLVSLETPDVGDVPQTENELRHLFHICCSFEINFICIPGDPKCEKCSTN</sequence>